<keyword evidence="2 4" id="KW-0808">Transferase</keyword>
<dbReference type="Pfam" id="PF01938">
    <property type="entry name" value="TRAM"/>
    <property type="match status" value="1"/>
</dbReference>
<dbReference type="Proteomes" id="UP000823771">
    <property type="component" value="Unassembled WGS sequence"/>
</dbReference>
<protein>
    <submittedName>
        <fullName evidence="7">23S rRNA (Uracil(1939)-C(5))-methyltransferase RlmD</fullName>
        <ecNumber evidence="7">2.1.1.190</ecNumber>
    </submittedName>
</protein>
<feature type="binding site" evidence="4">
    <location>
        <position position="399"/>
    </location>
    <ligand>
        <name>S-adenosyl-L-methionine</name>
        <dbReference type="ChEBI" id="CHEBI:59789"/>
    </ligand>
</feature>
<feature type="active site" description="Nucleophile" evidence="4">
    <location>
        <position position="426"/>
    </location>
</feature>
<dbReference type="InterPro" id="IPR030391">
    <property type="entry name" value="MeTrfase_TrmA_CS"/>
</dbReference>
<dbReference type="InterPro" id="IPR030390">
    <property type="entry name" value="MeTrfase_TrmA_AS"/>
</dbReference>
<organism evidence="7 8">
    <name type="scientific">Candidatus Cryptobacteroides excrementipullorum</name>
    <dbReference type="NCBI Taxonomy" id="2840761"/>
    <lineage>
        <taxon>Bacteria</taxon>
        <taxon>Pseudomonadati</taxon>
        <taxon>Bacteroidota</taxon>
        <taxon>Bacteroidia</taxon>
        <taxon>Bacteroidales</taxon>
        <taxon>Candidatus Cryptobacteroides</taxon>
    </lineage>
</organism>
<dbReference type="InterPro" id="IPR012340">
    <property type="entry name" value="NA-bd_OB-fold"/>
</dbReference>
<dbReference type="FunFam" id="3.40.50.150:FF:000009">
    <property type="entry name" value="23S rRNA (Uracil(1939)-C(5))-methyltransferase RlmD"/>
    <property type="match status" value="1"/>
</dbReference>
<dbReference type="Pfam" id="PF05958">
    <property type="entry name" value="tRNA_U5-meth_tr"/>
    <property type="match status" value="1"/>
</dbReference>
<feature type="active site" evidence="5">
    <location>
        <position position="426"/>
    </location>
</feature>
<dbReference type="SUPFAM" id="SSF50249">
    <property type="entry name" value="Nucleic acid-binding proteins"/>
    <property type="match status" value="1"/>
</dbReference>
<accession>A0A9D9IVF0</accession>
<dbReference type="PANTHER" id="PTHR11061:SF30">
    <property type="entry name" value="TRNA (URACIL(54)-C(5))-METHYLTRANSFERASE"/>
    <property type="match status" value="1"/>
</dbReference>
<evidence type="ECO:0000256" key="3">
    <source>
        <dbReference type="ARBA" id="ARBA00022691"/>
    </source>
</evidence>
<dbReference type="GO" id="GO:0070041">
    <property type="term" value="F:rRNA (uridine-C5-)-methyltransferase activity"/>
    <property type="evidence" value="ECO:0007669"/>
    <property type="project" value="TreeGrafter"/>
</dbReference>
<evidence type="ECO:0000259" key="6">
    <source>
        <dbReference type="PROSITE" id="PS50926"/>
    </source>
</evidence>
<dbReference type="InterPro" id="IPR002792">
    <property type="entry name" value="TRAM_dom"/>
</dbReference>
<comment type="similarity">
    <text evidence="4">Belongs to the class I-like SAM-binding methyltransferase superfamily. RNA M5U methyltransferase family.</text>
</comment>
<feature type="binding site" evidence="4">
    <location>
        <position position="350"/>
    </location>
    <ligand>
        <name>S-adenosyl-L-methionine</name>
        <dbReference type="ChEBI" id="CHEBI:59789"/>
    </ligand>
</feature>
<dbReference type="Gene3D" id="3.40.50.150">
    <property type="entry name" value="Vaccinia Virus protein VP39"/>
    <property type="match status" value="1"/>
</dbReference>
<dbReference type="EC" id="2.1.1.190" evidence="7"/>
<evidence type="ECO:0000313" key="8">
    <source>
        <dbReference type="Proteomes" id="UP000823771"/>
    </source>
</evidence>
<keyword evidence="1 4" id="KW-0489">Methyltransferase</keyword>
<reference evidence="7" key="1">
    <citation type="submission" date="2020-10" db="EMBL/GenBank/DDBJ databases">
        <authorList>
            <person name="Gilroy R."/>
        </authorList>
    </citation>
    <scope>NUCLEOTIDE SEQUENCE</scope>
    <source>
        <strain evidence="7">2478</strain>
    </source>
</reference>
<dbReference type="NCBIfam" id="TIGR00479">
    <property type="entry name" value="rumA"/>
    <property type="match status" value="1"/>
</dbReference>
<evidence type="ECO:0000256" key="1">
    <source>
        <dbReference type="ARBA" id="ARBA00022603"/>
    </source>
</evidence>
<dbReference type="CDD" id="cd02440">
    <property type="entry name" value="AdoMet_MTases"/>
    <property type="match status" value="1"/>
</dbReference>
<dbReference type="EMBL" id="JADILZ010000110">
    <property type="protein sequence ID" value="MBO8479438.1"/>
    <property type="molecule type" value="Genomic_DNA"/>
</dbReference>
<evidence type="ECO:0000256" key="4">
    <source>
        <dbReference type="PROSITE-ProRule" id="PRU01024"/>
    </source>
</evidence>
<dbReference type="Gene3D" id="2.40.50.140">
    <property type="entry name" value="Nucleic acid-binding proteins"/>
    <property type="match status" value="1"/>
</dbReference>
<dbReference type="AlphaFoldDB" id="A0A9D9IVF0"/>
<dbReference type="InterPro" id="IPR010280">
    <property type="entry name" value="U5_MeTrfase_fam"/>
</dbReference>
<dbReference type="PROSITE" id="PS01231">
    <property type="entry name" value="TRMA_2"/>
    <property type="match status" value="1"/>
</dbReference>
<feature type="domain" description="TRAM" evidence="6">
    <location>
        <begin position="3"/>
        <end position="62"/>
    </location>
</feature>
<evidence type="ECO:0000256" key="5">
    <source>
        <dbReference type="PROSITE-ProRule" id="PRU10015"/>
    </source>
</evidence>
<proteinExistence type="inferred from homology"/>
<dbReference type="PROSITE" id="PS51687">
    <property type="entry name" value="SAM_MT_RNA_M5U"/>
    <property type="match status" value="1"/>
</dbReference>
<comment type="caution">
    <text evidence="7">The sequence shown here is derived from an EMBL/GenBank/DDBJ whole genome shotgun (WGS) entry which is preliminary data.</text>
</comment>
<keyword evidence="3 4" id="KW-0949">S-adenosyl-L-methionine</keyword>
<gene>
    <name evidence="7" type="primary">rlmD</name>
    <name evidence="7" type="ORF">IAB80_11225</name>
</gene>
<feature type="binding site" evidence="4">
    <location>
        <position position="300"/>
    </location>
    <ligand>
        <name>S-adenosyl-L-methionine</name>
        <dbReference type="ChEBI" id="CHEBI:59789"/>
    </ligand>
</feature>
<dbReference type="GO" id="GO:0070475">
    <property type="term" value="P:rRNA base methylation"/>
    <property type="evidence" value="ECO:0007669"/>
    <property type="project" value="TreeGrafter"/>
</dbReference>
<dbReference type="PANTHER" id="PTHR11061">
    <property type="entry name" value="RNA M5U METHYLTRANSFERASE"/>
    <property type="match status" value="1"/>
</dbReference>
<feature type="binding site" evidence="4">
    <location>
        <position position="329"/>
    </location>
    <ligand>
        <name>S-adenosyl-L-methionine</name>
        <dbReference type="ChEBI" id="CHEBI:59789"/>
    </ligand>
</feature>
<reference evidence="7" key="2">
    <citation type="journal article" date="2021" name="PeerJ">
        <title>Extensive microbial diversity within the chicken gut microbiome revealed by metagenomics and culture.</title>
        <authorList>
            <person name="Gilroy R."/>
            <person name="Ravi A."/>
            <person name="Getino M."/>
            <person name="Pursley I."/>
            <person name="Horton D.L."/>
            <person name="Alikhan N.F."/>
            <person name="Baker D."/>
            <person name="Gharbi K."/>
            <person name="Hall N."/>
            <person name="Watson M."/>
            <person name="Adriaenssens E.M."/>
            <person name="Foster-Nyarko E."/>
            <person name="Jarju S."/>
            <person name="Secka A."/>
            <person name="Antonio M."/>
            <person name="Oren A."/>
            <person name="Chaudhuri R.R."/>
            <person name="La Ragione R."/>
            <person name="Hildebrand F."/>
            <person name="Pallen M.J."/>
        </authorList>
    </citation>
    <scope>NUCLEOTIDE SEQUENCE</scope>
    <source>
        <strain evidence="7">2478</strain>
    </source>
</reference>
<dbReference type="Gene3D" id="2.40.50.1070">
    <property type="match status" value="1"/>
</dbReference>
<evidence type="ECO:0000313" key="7">
    <source>
        <dbReference type="EMBL" id="MBO8479438.1"/>
    </source>
</evidence>
<dbReference type="SUPFAM" id="SSF53335">
    <property type="entry name" value="S-adenosyl-L-methionine-dependent methyltransferases"/>
    <property type="match status" value="1"/>
</dbReference>
<dbReference type="PROSITE" id="PS01230">
    <property type="entry name" value="TRMA_1"/>
    <property type="match status" value="1"/>
</dbReference>
<evidence type="ECO:0000256" key="2">
    <source>
        <dbReference type="ARBA" id="ARBA00022679"/>
    </source>
</evidence>
<dbReference type="InterPro" id="IPR029063">
    <property type="entry name" value="SAM-dependent_MTases_sf"/>
</dbReference>
<sequence length="471" mass="53196">MSRKKQDIIIENVLVESVAAEGKALAKVDGTVLFIPFAVPGDIVDVRVTKKKKNYMEGTVVRMVTPSEHRLEPFCSHFGVCGGCKWQPLPYDMQLAAKQQQVYDQLVRIGHLDVPEISPIVPSDETVYYRNKLEFTFSRRRWIFQDEDPESMSDQERCGLGFHVGRFFDKVLDIRHCYLQKDPSNRIRLFIRSYALEHGLEFFDIRGHSGFLRNMFIRTTEAGDVMLIICFYHEDEKARTRLLDAVAAEFPQITSLYYVINGKANDSISDQECILYKGDVAIYEYMEGLRFKIGPKSFYQTNTRQAYKLYGVAREYAALTGKETVYDLYTGTGTIAQFVSSGAARVIGIEYVPEAIEDAKENAVANGITNCEFFAGDMKDILTGEFISEHGKPDVIILDPPRAGIHPDVAGVILDAEPERIVYVSCNPASQARDLAILGSKYAITAVRPVDMFPHTHHVENVVKLEKKADL</sequence>
<dbReference type="PROSITE" id="PS50926">
    <property type="entry name" value="TRAM"/>
    <property type="match status" value="1"/>
</dbReference>
<name>A0A9D9IVF0_9BACT</name>